<feature type="domain" description="Protein kinase" evidence="10">
    <location>
        <begin position="21"/>
        <end position="280"/>
    </location>
</feature>
<dbReference type="PANTHER" id="PTHR44899:SF3">
    <property type="entry name" value="SERINE_THREONINE-PROTEIN KINASE NEK1"/>
    <property type="match status" value="1"/>
</dbReference>
<dbReference type="Gene3D" id="1.10.510.10">
    <property type="entry name" value="Transferase(Phosphotransferase) domain 1"/>
    <property type="match status" value="1"/>
</dbReference>
<evidence type="ECO:0000313" key="12">
    <source>
        <dbReference type="Proteomes" id="UP000186176"/>
    </source>
</evidence>
<dbReference type="Gene3D" id="1.10.238.10">
    <property type="entry name" value="EF-hand"/>
    <property type="match status" value="1"/>
</dbReference>
<keyword evidence="4" id="KW-0547">Nucleotide-binding</keyword>
<dbReference type="InterPro" id="IPR051131">
    <property type="entry name" value="NEK_Ser/Thr_kinase_NIMA"/>
</dbReference>
<reference evidence="11 12" key="1">
    <citation type="submission" date="2016-10" db="EMBL/GenBank/DDBJ databases">
        <title>Reductive evolution of mitochondrial metabolism and differential evolution of invasion-related proteins in Cryptosporidium.</title>
        <authorList>
            <person name="Liu S."/>
            <person name="Roellig D.M."/>
            <person name="Guo Y."/>
            <person name="Li N."/>
            <person name="Frace M.A."/>
            <person name="Tang K."/>
            <person name="Zhang L."/>
            <person name="Feng Y."/>
            <person name="Xiao L."/>
        </authorList>
    </citation>
    <scope>NUCLEOTIDE SEQUENCE [LARGE SCALE GENOMIC DNA]</scope>
    <source>
        <strain evidence="11">39726</strain>
    </source>
</reference>
<evidence type="ECO:0000256" key="5">
    <source>
        <dbReference type="ARBA" id="ARBA00022777"/>
    </source>
</evidence>
<organism evidence="11 12">
    <name type="scientific">Cryptosporidium ubiquitum</name>
    <dbReference type="NCBI Taxonomy" id="857276"/>
    <lineage>
        <taxon>Eukaryota</taxon>
        <taxon>Sar</taxon>
        <taxon>Alveolata</taxon>
        <taxon>Apicomplexa</taxon>
        <taxon>Conoidasida</taxon>
        <taxon>Coccidia</taxon>
        <taxon>Eucoccidiorida</taxon>
        <taxon>Eimeriorina</taxon>
        <taxon>Cryptosporidiidae</taxon>
        <taxon>Cryptosporidium</taxon>
    </lineage>
</organism>
<evidence type="ECO:0000256" key="2">
    <source>
        <dbReference type="ARBA" id="ARBA00022527"/>
    </source>
</evidence>
<comment type="caution">
    <text evidence="11">The sequence shown here is derived from an EMBL/GenBank/DDBJ whole genome shotgun (WGS) entry which is preliminary data.</text>
</comment>
<dbReference type="CDD" id="cd08215">
    <property type="entry name" value="STKc_Nek"/>
    <property type="match status" value="1"/>
</dbReference>
<name>A0A1J4MLP2_9CRYT</name>
<dbReference type="InterPro" id="IPR000719">
    <property type="entry name" value="Prot_kinase_dom"/>
</dbReference>
<dbReference type="VEuPathDB" id="CryptoDB:cubi_03177"/>
<evidence type="ECO:0000256" key="8">
    <source>
        <dbReference type="ARBA" id="ARBA00048679"/>
    </source>
</evidence>
<dbReference type="SUPFAM" id="SSF47473">
    <property type="entry name" value="EF-hand"/>
    <property type="match status" value="1"/>
</dbReference>
<evidence type="ECO:0000313" key="11">
    <source>
        <dbReference type="EMBL" id="OII75161.1"/>
    </source>
</evidence>
<keyword evidence="2" id="KW-0723">Serine/threonine-protein kinase</keyword>
<feature type="compositionally biased region" description="Basic and acidic residues" evidence="9">
    <location>
        <begin position="774"/>
        <end position="785"/>
    </location>
</feature>
<dbReference type="OrthoDB" id="248923at2759"/>
<evidence type="ECO:0000256" key="4">
    <source>
        <dbReference type="ARBA" id="ARBA00022741"/>
    </source>
</evidence>
<dbReference type="EMBL" id="LRBP01000004">
    <property type="protein sequence ID" value="OII75161.1"/>
    <property type="molecule type" value="Genomic_DNA"/>
</dbReference>
<dbReference type="InterPro" id="IPR008271">
    <property type="entry name" value="Ser/Thr_kinase_AS"/>
</dbReference>
<comment type="catalytic activity">
    <reaction evidence="8">
        <text>L-seryl-[protein] + ATP = O-phospho-L-seryl-[protein] + ADP + H(+)</text>
        <dbReference type="Rhea" id="RHEA:17989"/>
        <dbReference type="Rhea" id="RHEA-COMP:9863"/>
        <dbReference type="Rhea" id="RHEA-COMP:11604"/>
        <dbReference type="ChEBI" id="CHEBI:15378"/>
        <dbReference type="ChEBI" id="CHEBI:29999"/>
        <dbReference type="ChEBI" id="CHEBI:30616"/>
        <dbReference type="ChEBI" id="CHEBI:83421"/>
        <dbReference type="ChEBI" id="CHEBI:456216"/>
        <dbReference type="EC" id="2.7.11.1"/>
    </reaction>
</comment>
<keyword evidence="6" id="KW-0067">ATP-binding</keyword>
<keyword evidence="3" id="KW-0808">Transferase</keyword>
<feature type="compositionally biased region" description="Basic and acidic residues" evidence="9">
    <location>
        <begin position="807"/>
        <end position="818"/>
    </location>
</feature>
<gene>
    <name evidence="11" type="ORF">cubi_03177</name>
</gene>
<dbReference type="RefSeq" id="XP_028876197.1">
    <property type="nucleotide sequence ID" value="XM_029020190.1"/>
</dbReference>
<evidence type="ECO:0000256" key="3">
    <source>
        <dbReference type="ARBA" id="ARBA00022679"/>
    </source>
</evidence>
<dbReference type="SUPFAM" id="SSF56112">
    <property type="entry name" value="Protein kinase-like (PK-like)"/>
    <property type="match status" value="1"/>
</dbReference>
<dbReference type="SMART" id="SM00220">
    <property type="entry name" value="S_TKc"/>
    <property type="match status" value="1"/>
</dbReference>
<evidence type="ECO:0000259" key="10">
    <source>
        <dbReference type="PROSITE" id="PS50011"/>
    </source>
</evidence>
<dbReference type="GO" id="GO:0005524">
    <property type="term" value="F:ATP binding"/>
    <property type="evidence" value="ECO:0007669"/>
    <property type="project" value="UniProtKB-KW"/>
</dbReference>
<keyword evidence="5 11" id="KW-0418">Kinase</keyword>
<evidence type="ECO:0000256" key="7">
    <source>
        <dbReference type="ARBA" id="ARBA00047899"/>
    </source>
</evidence>
<feature type="region of interest" description="Disordered" evidence="9">
    <location>
        <begin position="867"/>
        <end position="886"/>
    </location>
</feature>
<dbReference type="GeneID" id="39979969"/>
<sequence>MKLTIPFLPRNSSFDFLHKNYRIIEYVGKGQFGNTYKVQNTIDYKIWLAKCIDLSQMDEDDKNRSLQEAEIMKSINHPFVIKCHESFMHDDVYLVIIMEYCERGDIGAVIDSCISKGTYLPEEKILNWCAQLAAGLYYLHNECRIIHRDIKPSNIFIRENGDLVIGDFGISRIMLSVTMPFTLTSIGTPQYMSPEMCENKPYTYKSDIWSFGCVMYELTCLKPPFSGDSLLSLAWKISFQEIEPLPSCYSYNLFKLIQRLLSRDPILRPEPIEILNNDLLFEFKSLSEFLPSKVANASIKNNEKVNVIINNHSEDTFNEGCNNQLEEEVSDDYNNTIQLDLRANSGSSIEMNDSLSFSDEIYQLYETESGQKNRELSGINQFTIHNSQANKQEESINSISSSPLSNFAYKCSSNENCFSGGEKIRGYCDRLTNYEHQYFSVLVGRIQHHILRYSEKMSSELCSEKEDILNFLIKSFKSCQSDLYSLDSYMTSEWFFEFVNELNVGLSENEVSLFLSYIGHYIYSENEDPYSECKKNESKNTKSSYKIRHTKSSGSLISMEVSKTMRSIDSRTNNNFLGNAGFNENIKYPMQNKKSNGFKMPKIYDFIEKIYSWNKIRFNNKLHDQRVIESNEASSLRFDKRPNLFPISPTVNYGSKKQNVHSIKPYFYLFITDWIQSILTPILALNNITQKSNQSVRRLKNITLKQGFHLFDQKAQGTLPRQHFRTVLYLILPKLTSVQLDWLYALAPKDFTGNVKYEQFLEFIDSIQNTGETRTSEENNKKEEILSGTRGRGKPDNLAENSNCPEGNEKSYMEKEQNSKTSINAQEDVLRSGTENSSLLTELQLQREKAQGGLEIRVTNEIENYVGGKANERSQQDGESEISSSGYNDLPILQQELYGFGIQDVVLLHYNSQACMRRPSPSPQLLARARNASFMKSTRRVCEIETVCQNKENNLRENQNITGKEVNQKLLKFKKRNSKSKYNSENQNLNINNVQRREHKGEDGFNVISSKRQNFFLNISKNAVGSLSKELESLIHNLQVERIYTCWITAKASESQEEDLFGEVFEKLTKIRLETSFSLDLLISNLGRMRSFDKFDSILELNNILIILKEELPLQRDAIDCILRVIDHMELSSEKEFNTTMKQDGLFLPDLFNVKNQLNSDASKVYKEIMKQAITNNIVLPISAKRKYKSSRSYDVDSASIPIQFVNNLKKNTDISKSQLASDSKVFDWTGKFLASFEFFGEATVNLIQCGINILENTRNYRQDSQLKETTLRDFSQLNFLIENYRQWSHLKEHVSRECAFVASIGANHDLKNDIETARIFLELLGARRFQVNVTWQQQSSTEQQLFRELFFLEESLWNNQKCYSQREDALSYTRKSDSELWLTCGEQTCGALHSTCNKFIKEIQFLL</sequence>
<dbReference type="InterPro" id="IPR011009">
    <property type="entry name" value="Kinase-like_dom_sf"/>
</dbReference>
<dbReference type="Proteomes" id="UP000186176">
    <property type="component" value="Unassembled WGS sequence"/>
</dbReference>
<comment type="catalytic activity">
    <reaction evidence="7">
        <text>L-threonyl-[protein] + ATP = O-phospho-L-threonyl-[protein] + ADP + H(+)</text>
        <dbReference type="Rhea" id="RHEA:46608"/>
        <dbReference type="Rhea" id="RHEA-COMP:11060"/>
        <dbReference type="Rhea" id="RHEA-COMP:11605"/>
        <dbReference type="ChEBI" id="CHEBI:15378"/>
        <dbReference type="ChEBI" id="CHEBI:30013"/>
        <dbReference type="ChEBI" id="CHEBI:30616"/>
        <dbReference type="ChEBI" id="CHEBI:61977"/>
        <dbReference type="ChEBI" id="CHEBI:456216"/>
        <dbReference type="EC" id="2.7.11.1"/>
    </reaction>
</comment>
<protein>
    <recommendedName>
        <fullName evidence="1">non-specific serine/threonine protein kinase</fullName>
        <ecNumber evidence="1">2.7.11.1</ecNumber>
    </recommendedName>
</protein>
<keyword evidence="12" id="KW-1185">Reference proteome</keyword>
<evidence type="ECO:0000256" key="1">
    <source>
        <dbReference type="ARBA" id="ARBA00012513"/>
    </source>
</evidence>
<evidence type="ECO:0000256" key="6">
    <source>
        <dbReference type="ARBA" id="ARBA00022840"/>
    </source>
</evidence>
<dbReference type="PROSITE" id="PS00108">
    <property type="entry name" value="PROTEIN_KINASE_ST"/>
    <property type="match status" value="1"/>
</dbReference>
<dbReference type="GO" id="GO:0004674">
    <property type="term" value="F:protein serine/threonine kinase activity"/>
    <property type="evidence" value="ECO:0007669"/>
    <property type="project" value="UniProtKB-KW"/>
</dbReference>
<dbReference type="PROSITE" id="PS50011">
    <property type="entry name" value="PROTEIN_KINASE_DOM"/>
    <property type="match status" value="1"/>
</dbReference>
<dbReference type="Pfam" id="PF00069">
    <property type="entry name" value="Pkinase"/>
    <property type="match status" value="1"/>
</dbReference>
<dbReference type="EC" id="2.7.11.1" evidence="1"/>
<proteinExistence type="predicted"/>
<evidence type="ECO:0000256" key="9">
    <source>
        <dbReference type="SAM" id="MobiDB-lite"/>
    </source>
</evidence>
<feature type="region of interest" description="Disordered" evidence="9">
    <location>
        <begin position="771"/>
        <end position="824"/>
    </location>
</feature>
<accession>A0A1J4MLP2</accession>
<dbReference type="PANTHER" id="PTHR44899">
    <property type="entry name" value="CAMK FAMILY PROTEIN KINASE"/>
    <property type="match status" value="1"/>
</dbReference>
<dbReference type="InterPro" id="IPR011992">
    <property type="entry name" value="EF-hand-dom_pair"/>
</dbReference>